<gene>
    <name evidence="2" type="ORF">PB01_12390</name>
</gene>
<proteinExistence type="predicted"/>
<dbReference type="RefSeq" id="WP_151700472.1">
    <property type="nucleotide sequence ID" value="NZ_CP031223.1"/>
</dbReference>
<dbReference type="AlphaFoldDB" id="A0A5J6SNL8"/>
<keyword evidence="1" id="KW-0472">Membrane</keyword>
<dbReference type="OrthoDB" id="2733219at2"/>
<keyword evidence="3" id="KW-1185">Reference proteome</keyword>
<keyword evidence="1" id="KW-1133">Transmembrane helix</keyword>
<dbReference type="KEGG" id="psyo:PB01_12390"/>
<keyword evidence="1" id="KW-0812">Transmembrane</keyword>
<reference evidence="2 3" key="1">
    <citation type="submission" date="2018-07" db="EMBL/GenBank/DDBJ databases">
        <title>Complete genome sequence of Psychrobacillus sp. PB01, isolated from iceberg, and comparative genome analysis of Psychrobacillus strains.</title>
        <authorList>
            <person name="Lee P.C."/>
        </authorList>
    </citation>
    <scope>NUCLEOTIDE SEQUENCE [LARGE SCALE GENOMIC DNA]</scope>
    <source>
        <strain evidence="2 3">PB01</strain>
    </source>
</reference>
<protein>
    <submittedName>
        <fullName evidence="2">Uncharacterized protein</fullName>
    </submittedName>
</protein>
<dbReference type="Proteomes" id="UP000325517">
    <property type="component" value="Chromosome"/>
</dbReference>
<evidence type="ECO:0000256" key="1">
    <source>
        <dbReference type="SAM" id="Phobius"/>
    </source>
</evidence>
<organism evidence="2 3">
    <name type="scientific">Psychrobacillus glaciei</name>
    <dbReference type="NCBI Taxonomy" id="2283160"/>
    <lineage>
        <taxon>Bacteria</taxon>
        <taxon>Bacillati</taxon>
        <taxon>Bacillota</taxon>
        <taxon>Bacilli</taxon>
        <taxon>Bacillales</taxon>
        <taxon>Bacillaceae</taxon>
        <taxon>Psychrobacillus</taxon>
    </lineage>
</organism>
<sequence length="214" mass="23929">MPIRRRNSRNKVILAGIQGLVIGVVGVLLFGFILSLSNEKKVADPEQVSTPPKVEEKIDEIDKIEVSADGALPFKAKQYGMFTTKESAFAYISEQPSLQKASIVNVNDQYYVWSKLFVNEVSVSENESLPTFIKPLSISTKGCEDPKTKNIINLLQEDKLSKNYFDALEKKEGYPDDLMSVVAAISTFTDDSAVIRLLILTHYLEQNDCLKLSF</sequence>
<evidence type="ECO:0000313" key="2">
    <source>
        <dbReference type="EMBL" id="QFF99565.1"/>
    </source>
</evidence>
<feature type="transmembrane region" description="Helical" evidence="1">
    <location>
        <begin position="12"/>
        <end position="34"/>
    </location>
</feature>
<accession>A0A5J6SNL8</accession>
<evidence type="ECO:0000313" key="3">
    <source>
        <dbReference type="Proteomes" id="UP000325517"/>
    </source>
</evidence>
<name>A0A5J6SNL8_9BACI</name>
<dbReference type="EMBL" id="CP031223">
    <property type="protein sequence ID" value="QFF99565.1"/>
    <property type="molecule type" value="Genomic_DNA"/>
</dbReference>